<evidence type="ECO:0008006" key="2">
    <source>
        <dbReference type="Google" id="ProtNLM"/>
    </source>
</evidence>
<dbReference type="EMBL" id="CP109535">
    <property type="protein sequence ID" value="WTY98265.1"/>
    <property type="molecule type" value="Genomic_DNA"/>
</dbReference>
<organism evidence="1">
    <name type="scientific">Streptomyces sp. NBC_01401</name>
    <dbReference type="NCBI Taxonomy" id="2903854"/>
    <lineage>
        <taxon>Bacteria</taxon>
        <taxon>Bacillati</taxon>
        <taxon>Actinomycetota</taxon>
        <taxon>Actinomycetes</taxon>
        <taxon>Kitasatosporales</taxon>
        <taxon>Streptomycetaceae</taxon>
        <taxon>Streptomyces</taxon>
    </lineage>
</organism>
<evidence type="ECO:0000313" key="1">
    <source>
        <dbReference type="EMBL" id="WTY98265.1"/>
    </source>
</evidence>
<accession>A0AAU3H0W7</accession>
<name>A0AAU3H0W7_9ACTN</name>
<proteinExistence type="predicted"/>
<dbReference type="AlphaFoldDB" id="A0AAU3H0W7"/>
<gene>
    <name evidence="1" type="ORF">OG626_26920</name>
</gene>
<reference evidence="1" key="1">
    <citation type="submission" date="2022-10" db="EMBL/GenBank/DDBJ databases">
        <title>The complete genomes of actinobacterial strains from the NBC collection.</title>
        <authorList>
            <person name="Joergensen T.S."/>
            <person name="Alvarez Arevalo M."/>
            <person name="Sterndorff E.B."/>
            <person name="Faurdal D."/>
            <person name="Vuksanovic O."/>
            <person name="Mourched A.-S."/>
            <person name="Charusanti P."/>
            <person name="Shaw S."/>
            <person name="Blin K."/>
            <person name="Weber T."/>
        </authorList>
    </citation>
    <scope>NUCLEOTIDE SEQUENCE</scope>
    <source>
        <strain evidence="1">NBC_01401</strain>
    </source>
</reference>
<protein>
    <recommendedName>
        <fullName evidence="2">Resolvase/invertase-type recombinase catalytic domain-containing protein</fullName>
    </recommendedName>
</protein>
<sequence length="89" mass="10069">MADLSFYVSPLSEEIREEGRAQGRAEGILIVLGVRGVDVAHTTRKKITACRDPELLRQWLRRSARVATAEAIFSEQPLGRYVTRRSPMQ</sequence>